<evidence type="ECO:0000256" key="1">
    <source>
        <dbReference type="SAM" id="Phobius"/>
    </source>
</evidence>
<feature type="transmembrane region" description="Helical" evidence="1">
    <location>
        <begin position="572"/>
        <end position="592"/>
    </location>
</feature>
<reference evidence="2 3" key="1">
    <citation type="submission" date="2018-10" db="EMBL/GenBank/DDBJ databases">
        <authorList>
            <person name="Chen W.-M."/>
        </authorList>
    </citation>
    <scope>NUCLEOTIDE SEQUENCE [LARGE SCALE GENOMIC DNA]</scope>
    <source>
        <strain evidence="2 3">THS-13</strain>
    </source>
</reference>
<feature type="transmembrane region" description="Helical" evidence="1">
    <location>
        <begin position="440"/>
        <end position="462"/>
    </location>
</feature>
<dbReference type="SUPFAM" id="SSF82866">
    <property type="entry name" value="Multidrug efflux transporter AcrB transmembrane domain"/>
    <property type="match status" value="2"/>
</dbReference>
<keyword evidence="3" id="KW-1185">Reference proteome</keyword>
<dbReference type="GO" id="GO:0005886">
    <property type="term" value="C:plasma membrane"/>
    <property type="evidence" value="ECO:0007669"/>
    <property type="project" value="TreeGrafter"/>
</dbReference>
<keyword evidence="1" id="KW-1133">Transmembrane helix</keyword>
<name>A0A3N0VE87_9GAMM</name>
<dbReference type="Gene3D" id="3.30.70.1430">
    <property type="entry name" value="Multidrug efflux transporter AcrB pore domain"/>
    <property type="match status" value="2"/>
</dbReference>
<feature type="transmembrane region" description="Helical" evidence="1">
    <location>
        <begin position="12"/>
        <end position="29"/>
    </location>
</feature>
<dbReference type="GO" id="GO:0042910">
    <property type="term" value="F:xenobiotic transmembrane transporter activity"/>
    <property type="evidence" value="ECO:0007669"/>
    <property type="project" value="TreeGrafter"/>
</dbReference>
<accession>A0A3N0VE87</accession>
<feature type="transmembrane region" description="Helical" evidence="1">
    <location>
        <begin position="1028"/>
        <end position="1050"/>
    </location>
</feature>
<dbReference type="PANTHER" id="PTHR32063">
    <property type="match status" value="1"/>
</dbReference>
<dbReference type="InterPro" id="IPR027463">
    <property type="entry name" value="AcrB_DN_DC_subdom"/>
</dbReference>
<feature type="transmembrane region" description="Helical" evidence="1">
    <location>
        <begin position="947"/>
        <end position="970"/>
    </location>
</feature>
<evidence type="ECO:0000313" key="3">
    <source>
        <dbReference type="Proteomes" id="UP000282106"/>
    </source>
</evidence>
<dbReference type="InterPro" id="IPR001036">
    <property type="entry name" value="Acrflvin-R"/>
</dbReference>
<dbReference type="SUPFAM" id="SSF82714">
    <property type="entry name" value="Multidrug efflux transporter AcrB TolC docking domain, DN and DC subdomains"/>
    <property type="match status" value="2"/>
</dbReference>
<dbReference type="PRINTS" id="PR00702">
    <property type="entry name" value="ACRIFLAVINRP"/>
</dbReference>
<dbReference type="Gene3D" id="3.30.70.1320">
    <property type="entry name" value="Multidrug efflux transporter AcrB pore domain like"/>
    <property type="match status" value="1"/>
</dbReference>
<dbReference type="RefSeq" id="WP_123211542.1">
    <property type="nucleotide sequence ID" value="NZ_RJVO01000003.1"/>
</dbReference>
<sequence length="1074" mass="117940">MWITKTSINQPVFATMVMFALVVLGVFAYNRLPVEQMPDVTVPVVFIQLEYPGAAPEAIENDLIKPIENVVNTVSGVKRIYGTAREGVGWLSIEFRLDVDVTAAAQEVRDKVADLQPSFPREAKTPRVSRTQADENSSPVINLAVYSETRPLRELSTLTEQVIVKRLQSAAGVGNVTTSGSVERQIQVFLKPEQLRSYGIGVDEVIAAIQAANQDLPAGSIRRGATEQLVRIEGRIKEPAEFGRIIVATRGSAVYLQQGGVPIHLDQVAEVVDGEAEETSRARLNGKPSLSLNVFKIQGANVVNTAAAVQDALVDLKKRLPEDVQIVTIYSNAEWVKGSLDSVKRTILEGGLLTVLIVFLFLHSWRSTIITGLTLPISVIATFIVVYAMGFTLNFLTLMALSLCIGLLIDDAIVVRENIVRHLNMGKSHLQAAREGTEEIGLAVMATTFAILAVFVPVAFMSGIIGKFFFQFGITVAVAVLVSLFVSFTLDPMLSAVWRDPPKNRFKYLPWLGRLMERIERGVDWLHEVYGRTLDWALQTRRRRAWFPLFGLTHAARTLDWRQIGTISNRGIVLWTAAVIFFGSFLLVPLIGTEFFPEDDDGFTSLRINTPIGSSLEYTDAKTRQVEEALKAFPEIELVDTQVGTEDGRNYARLNLKLTDVLKTKRRPQQEIEKAIRDRVAQIAGLEMSVGFNKPIFVSILGPDATRLTEISQLLMAKMAKIPGIADLESSEKGANPTVAVRINRELASDLGLSNERIGRALRPLVAGDQISYWLGPDGQNYEVIARLPQNQRQIASDLGELYLTSNRLDGQGLPLLVPLKQVAEFVETTSPEQIKRQDLERRISLYAGAEGRPAGDVGNDVKKLMKEMEDQLPPGYRFDVGGQQQDMEESFAAALAALGLAVIFIYIILASQFGSFLQPLAIMASLPLSLAGVFIALMITGTTLNLFSIIGFIMLMGLVTKNAILLVDFTNQALREGKPLRQAQLDAGQVRLRPILMTTLAMIFGMLPMAIGAGLSGETNAAMGRAVIGGIITSSLLTLVVVPVLYTYLYALGERAKRWFGSSPDEEEATLPH</sequence>
<dbReference type="Gene3D" id="3.30.2090.10">
    <property type="entry name" value="Multidrug efflux transporter AcrB TolC docking domain, DN and DC subdomains"/>
    <property type="match status" value="2"/>
</dbReference>
<keyword evidence="1" id="KW-0812">Transmembrane</keyword>
<dbReference type="SUPFAM" id="SSF82693">
    <property type="entry name" value="Multidrug efflux transporter AcrB pore domain, PN1, PN2, PC1 and PC2 subdomains"/>
    <property type="match status" value="3"/>
</dbReference>
<dbReference type="Pfam" id="PF00873">
    <property type="entry name" value="ACR_tran"/>
    <property type="match status" value="2"/>
</dbReference>
<protein>
    <submittedName>
        <fullName evidence="2">Efflux RND transporter permease subunit</fullName>
    </submittedName>
</protein>
<organism evidence="2 3">
    <name type="scientific">Stagnimonas aquatica</name>
    <dbReference type="NCBI Taxonomy" id="2689987"/>
    <lineage>
        <taxon>Bacteria</taxon>
        <taxon>Pseudomonadati</taxon>
        <taxon>Pseudomonadota</taxon>
        <taxon>Gammaproteobacteria</taxon>
        <taxon>Nevskiales</taxon>
        <taxon>Nevskiaceae</taxon>
        <taxon>Stagnimonas</taxon>
    </lineage>
</organism>
<dbReference type="InParanoid" id="A0A3N0VE87"/>
<feature type="transmembrane region" description="Helical" evidence="1">
    <location>
        <begin position="468"/>
        <end position="490"/>
    </location>
</feature>
<dbReference type="AlphaFoldDB" id="A0A3N0VE87"/>
<feature type="transmembrane region" description="Helical" evidence="1">
    <location>
        <begin position="395"/>
        <end position="419"/>
    </location>
</feature>
<comment type="caution">
    <text evidence="2">The sequence shown here is derived from an EMBL/GenBank/DDBJ whole genome shotgun (WGS) entry which is preliminary data.</text>
</comment>
<gene>
    <name evidence="2" type="ORF">ED208_08985</name>
</gene>
<feature type="transmembrane region" description="Helical" evidence="1">
    <location>
        <begin position="922"/>
        <end position="941"/>
    </location>
</feature>
<feature type="transmembrane region" description="Helical" evidence="1">
    <location>
        <begin position="892"/>
        <end position="910"/>
    </location>
</feature>
<feature type="transmembrane region" description="Helical" evidence="1">
    <location>
        <begin position="991"/>
        <end position="1016"/>
    </location>
</feature>
<proteinExistence type="predicted"/>
<evidence type="ECO:0000313" key="2">
    <source>
        <dbReference type="EMBL" id="ROH91087.1"/>
    </source>
</evidence>
<feature type="transmembrane region" description="Helical" evidence="1">
    <location>
        <begin position="369"/>
        <end position="389"/>
    </location>
</feature>
<dbReference type="Gene3D" id="1.20.1640.10">
    <property type="entry name" value="Multidrug efflux transporter AcrB transmembrane domain"/>
    <property type="match status" value="2"/>
</dbReference>
<dbReference type="PANTHER" id="PTHR32063:SF0">
    <property type="entry name" value="SWARMING MOTILITY PROTEIN SWRC"/>
    <property type="match status" value="1"/>
</dbReference>
<dbReference type="Gene3D" id="3.30.70.1440">
    <property type="entry name" value="Multidrug efflux transporter AcrB pore domain"/>
    <property type="match status" value="1"/>
</dbReference>
<feature type="transmembrane region" description="Helical" evidence="1">
    <location>
        <begin position="346"/>
        <end position="362"/>
    </location>
</feature>
<keyword evidence="1" id="KW-0472">Membrane</keyword>
<dbReference type="Proteomes" id="UP000282106">
    <property type="component" value="Unassembled WGS sequence"/>
</dbReference>
<dbReference type="EMBL" id="RJVO01000003">
    <property type="protein sequence ID" value="ROH91087.1"/>
    <property type="molecule type" value="Genomic_DNA"/>
</dbReference>